<dbReference type="NCBIfam" id="NF037955">
    <property type="entry name" value="mfs"/>
    <property type="match status" value="1"/>
</dbReference>
<keyword evidence="6 8" id="KW-1133">Transmembrane helix</keyword>
<dbReference type="InterPro" id="IPR036259">
    <property type="entry name" value="MFS_trans_sf"/>
</dbReference>
<feature type="transmembrane region" description="Helical" evidence="8">
    <location>
        <begin position="338"/>
        <end position="360"/>
    </location>
</feature>
<dbReference type="GO" id="GO:0030395">
    <property type="term" value="F:lactose binding"/>
    <property type="evidence" value="ECO:0007669"/>
    <property type="project" value="TreeGrafter"/>
</dbReference>
<evidence type="ECO:0000256" key="7">
    <source>
        <dbReference type="ARBA" id="ARBA00023136"/>
    </source>
</evidence>
<evidence type="ECO:0000256" key="1">
    <source>
        <dbReference type="ARBA" id="ARBA00004429"/>
    </source>
</evidence>
<dbReference type="OrthoDB" id="9150135at2"/>
<feature type="transmembrane region" description="Helical" evidence="8">
    <location>
        <begin position="83"/>
        <end position="101"/>
    </location>
</feature>
<dbReference type="Gene3D" id="1.20.1250.20">
    <property type="entry name" value="MFS general substrate transporter like domains"/>
    <property type="match status" value="2"/>
</dbReference>
<dbReference type="EMBL" id="SMAI01000020">
    <property type="protein sequence ID" value="TCT01004.1"/>
    <property type="molecule type" value="Genomic_DNA"/>
</dbReference>
<dbReference type="AlphaFoldDB" id="A0A4R3LL96"/>
<comment type="subcellular location">
    <subcellularLocation>
        <location evidence="1">Cell inner membrane</location>
        <topology evidence="1">Multi-pass membrane protein</topology>
    </subcellularLocation>
</comment>
<feature type="transmembrane region" description="Helical" evidence="8">
    <location>
        <begin position="107"/>
        <end position="126"/>
    </location>
</feature>
<dbReference type="GO" id="GO:0005886">
    <property type="term" value="C:plasma membrane"/>
    <property type="evidence" value="ECO:0007669"/>
    <property type="project" value="UniProtKB-SubCell"/>
</dbReference>
<keyword evidence="7 8" id="KW-0472">Membrane</keyword>
<sequence length="401" mass="41571">MSGLPSEPAGALPHARVRIALGGAYATLFFSLGIYMPFFPLWLGERGFSPQEIGAALAVPLLTRLLATPLLGLLSDHWGRPKALLACLALSTATLMAALAFCRSPMAVYVVLGLAAMAWNPSFALLDAYSTRQARAGRVDYGRSRLWGSASFVLANLAGGFAISEAGADLVVVLMVAGQSAFLCAMLVLPELPRPPARAAARLDLPRARMVLVLGIIGAALIQSSHATLYAFASVHWAEAGLSLTAIGLLWAIGVIAEILLFRSGTRIVRRFGPLALLACGGVAAALRFTALSFDPPFWLLLPIQILHGATFGATYLGTVELVARFAPEHRAASAQSLAGWTVSLAMSGASLLSGVLWVAIGRDAFLVSAALGVSGAALALVAGALQPHKAGSGGDTRAPS</sequence>
<feature type="transmembrane region" description="Helical" evidence="8">
    <location>
        <begin position="244"/>
        <end position="262"/>
    </location>
</feature>
<feature type="transmembrane region" description="Helical" evidence="8">
    <location>
        <begin position="55"/>
        <end position="74"/>
    </location>
</feature>
<reference evidence="10 11" key="1">
    <citation type="submission" date="2019-03" db="EMBL/GenBank/DDBJ databases">
        <title>Genomic Encyclopedia of Type Strains, Phase IV (KMG-IV): sequencing the most valuable type-strain genomes for metagenomic binning, comparative biology and taxonomic classification.</title>
        <authorList>
            <person name="Goeker M."/>
        </authorList>
    </citation>
    <scope>NUCLEOTIDE SEQUENCE [LARGE SCALE GENOMIC DNA]</scope>
    <source>
        <strain evidence="10 11">DSM 9035</strain>
    </source>
</reference>
<feature type="transmembrane region" description="Helical" evidence="8">
    <location>
        <begin position="146"/>
        <end position="164"/>
    </location>
</feature>
<dbReference type="InterPro" id="IPR026032">
    <property type="entry name" value="HcaT-like"/>
</dbReference>
<evidence type="ECO:0000256" key="8">
    <source>
        <dbReference type="SAM" id="Phobius"/>
    </source>
</evidence>
<keyword evidence="11" id="KW-1185">Reference proteome</keyword>
<keyword evidence="5 8" id="KW-0812">Transmembrane</keyword>
<dbReference type="InterPro" id="IPR024989">
    <property type="entry name" value="MFS_assoc_dom"/>
</dbReference>
<evidence type="ECO:0000256" key="6">
    <source>
        <dbReference type="ARBA" id="ARBA00022989"/>
    </source>
</evidence>
<evidence type="ECO:0000256" key="4">
    <source>
        <dbReference type="ARBA" id="ARBA00022519"/>
    </source>
</evidence>
<keyword evidence="4" id="KW-0997">Cell inner membrane</keyword>
<dbReference type="PIRSF" id="PIRSF004925">
    <property type="entry name" value="HcaT"/>
    <property type="match status" value="1"/>
</dbReference>
<evidence type="ECO:0000259" key="9">
    <source>
        <dbReference type="Pfam" id="PF12832"/>
    </source>
</evidence>
<feature type="domain" description="Major facilitator superfamily associated" evidence="9">
    <location>
        <begin position="21"/>
        <end position="360"/>
    </location>
</feature>
<protein>
    <submittedName>
        <fullName evidence="10">PPP family 3-phenylpropionic acid transporter</fullName>
    </submittedName>
</protein>
<evidence type="ECO:0000313" key="11">
    <source>
        <dbReference type="Proteomes" id="UP000294664"/>
    </source>
</evidence>
<gene>
    <name evidence="10" type="ORF">EDC64_12092</name>
</gene>
<accession>A0A4R3LL96</accession>
<feature type="transmembrane region" description="Helical" evidence="8">
    <location>
        <begin position="366"/>
        <end position="386"/>
    </location>
</feature>
<dbReference type="GO" id="GO:0015528">
    <property type="term" value="F:lactose:proton symporter activity"/>
    <property type="evidence" value="ECO:0007669"/>
    <property type="project" value="TreeGrafter"/>
</dbReference>
<dbReference type="Pfam" id="PF12832">
    <property type="entry name" value="MFS_1_like"/>
    <property type="match status" value="1"/>
</dbReference>
<feature type="transmembrane region" description="Helical" evidence="8">
    <location>
        <begin position="170"/>
        <end position="189"/>
    </location>
</feature>
<feature type="transmembrane region" description="Helical" evidence="8">
    <location>
        <begin position="274"/>
        <end position="292"/>
    </location>
</feature>
<keyword evidence="2" id="KW-0813">Transport</keyword>
<keyword evidence="3" id="KW-1003">Cell membrane</keyword>
<dbReference type="SUPFAM" id="SSF103473">
    <property type="entry name" value="MFS general substrate transporter"/>
    <property type="match status" value="1"/>
</dbReference>
<comment type="caution">
    <text evidence="10">The sequence shown here is derived from an EMBL/GenBank/DDBJ whole genome shotgun (WGS) entry which is preliminary data.</text>
</comment>
<dbReference type="PANTHER" id="PTHR23522:SF10">
    <property type="entry name" value="3-PHENYLPROPIONIC ACID TRANSPORTER-RELATED"/>
    <property type="match status" value="1"/>
</dbReference>
<evidence type="ECO:0000256" key="2">
    <source>
        <dbReference type="ARBA" id="ARBA00022448"/>
    </source>
</evidence>
<feature type="transmembrane region" description="Helical" evidence="8">
    <location>
        <begin position="210"/>
        <end position="232"/>
    </location>
</feature>
<evidence type="ECO:0000256" key="3">
    <source>
        <dbReference type="ARBA" id="ARBA00022475"/>
    </source>
</evidence>
<dbReference type="PANTHER" id="PTHR23522">
    <property type="entry name" value="BLL5896 PROTEIN"/>
    <property type="match status" value="1"/>
</dbReference>
<dbReference type="RefSeq" id="WP_132035856.1">
    <property type="nucleotide sequence ID" value="NZ_SMAI01000020.1"/>
</dbReference>
<evidence type="ECO:0000256" key="5">
    <source>
        <dbReference type="ARBA" id="ARBA00022692"/>
    </source>
</evidence>
<feature type="transmembrane region" description="Helical" evidence="8">
    <location>
        <begin position="298"/>
        <end position="317"/>
    </location>
</feature>
<dbReference type="Proteomes" id="UP000294664">
    <property type="component" value="Unassembled WGS sequence"/>
</dbReference>
<evidence type="ECO:0000313" key="10">
    <source>
        <dbReference type="EMBL" id="TCT01004.1"/>
    </source>
</evidence>
<proteinExistence type="predicted"/>
<name>A0A4R3LL96_9HYPH</name>
<organism evidence="10 11">
    <name type="scientific">Aquabacter spiritensis</name>
    <dbReference type="NCBI Taxonomy" id="933073"/>
    <lineage>
        <taxon>Bacteria</taxon>
        <taxon>Pseudomonadati</taxon>
        <taxon>Pseudomonadota</taxon>
        <taxon>Alphaproteobacteria</taxon>
        <taxon>Hyphomicrobiales</taxon>
        <taxon>Xanthobacteraceae</taxon>
        <taxon>Aquabacter</taxon>
    </lineage>
</organism>
<feature type="transmembrane region" description="Helical" evidence="8">
    <location>
        <begin position="21"/>
        <end position="43"/>
    </location>
</feature>